<dbReference type="Pfam" id="PF12969">
    <property type="entry name" value="DUF3857"/>
    <property type="match status" value="1"/>
</dbReference>
<evidence type="ECO:0000256" key="2">
    <source>
        <dbReference type="SAM" id="SignalP"/>
    </source>
</evidence>
<feature type="transmembrane region" description="Helical" evidence="1">
    <location>
        <begin position="707"/>
        <end position="727"/>
    </location>
</feature>
<sequence>MAGMCKRFGPLLILAIGGLLLLFNSVIAQAASPAVHISARPTWLNTFKLSDKKLPARQVENGFFYQLFEEQIHVEKQADYKHVIREIVSEAGIQNGSEISISFDPSYERLDVHDVTVWRNGKPLSRLKATSFKVIADEKELSRFIYQGRFSAFCILDDIRKGDRIEYAFTITGRNPIFGSNYTDDLYFQGSQAYAQLYKALLVSPGRKLNFKAFNKAPVAPLSDKNGLKCYEWNLNPVMAPPYADNQPGWFDNYNHIQISDYSNWQEVVDWAQKVNPIATGLKGELAARVARLKAVAGGDKEKYFRSAVQMVQDEVRYMGIELGEYSHRANTPEKVYSQRYGDCKDKALLLASVLMANGIEAHMVLINTSARDKVSDFIPSPTVFDHAVCVAMMSGNPVYIDATIAYQRGSGINLYFPNYGKGLVIKPGNSALTAIAPSKTGKMVITENYKVIDGEKGQTELEVISTYTLNEADRIRDKLASNSVAETEKSYLDYYAKSYPKVESAADSITIKDDIKTNQLTTIEHYKVPDFFKPDKEPGRYSASLYASYINDQLPNIGNRAKLPVSIAYPYNVQSVINVVMTSGWNIEHSNTSIEREAYSFTADVGTTGDTLTLDYKFNTLKDFIPANKLDEARTDAKQISDNELGYNFSYAPDVTKVPVRVNYWLLLFLLAFSAGLALLGIKLYRNHTHEVLFERGANFMQIGGWLVLVAIGLALTPFAVSYTMLSGGYLEASHWNMHLPGTPDAVYKAILVFEAAGNIFMIAYAIFCLVLLLNKRDILPKYIMGFYAYGAIFSVADHVFATAANITITDSESSHMARTIIFSGIWIAYFKRSQRVEQTFIVPYPHSNYSYEVAESATEPTTIV</sequence>
<dbReference type="OrthoDB" id="98874at2"/>
<organism evidence="5 6">
    <name type="scientific">Mucilaginibacter gilvus</name>
    <dbReference type="NCBI Taxonomy" id="2305909"/>
    <lineage>
        <taxon>Bacteria</taxon>
        <taxon>Pseudomonadati</taxon>
        <taxon>Bacteroidota</taxon>
        <taxon>Sphingobacteriia</taxon>
        <taxon>Sphingobacteriales</taxon>
        <taxon>Sphingobacteriaceae</taxon>
        <taxon>Mucilaginibacter</taxon>
    </lineage>
</organism>
<evidence type="ECO:0000259" key="3">
    <source>
        <dbReference type="Pfam" id="PF01841"/>
    </source>
</evidence>
<protein>
    <submittedName>
        <fullName evidence="5">DUF3857 domain-containing protein</fullName>
    </submittedName>
</protein>
<keyword evidence="1" id="KW-1133">Transmembrane helix</keyword>
<dbReference type="InterPro" id="IPR024618">
    <property type="entry name" value="DUF3857"/>
</dbReference>
<feature type="domain" description="DUF3857" evidence="4">
    <location>
        <begin position="79"/>
        <end position="240"/>
    </location>
</feature>
<dbReference type="Pfam" id="PF10754">
    <property type="entry name" value="DUF2569"/>
    <property type="match status" value="1"/>
</dbReference>
<evidence type="ECO:0000313" key="6">
    <source>
        <dbReference type="Proteomes" id="UP000286701"/>
    </source>
</evidence>
<dbReference type="InterPro" id="IPR002931">
    <property type="entry name" value="Transglutaminase-like"/>
</dbReference>
<gene>
    <name evidence="5" type="ORF">EPL05_19220</name>
</gene>
<dbReference type="Pfam" id="PF01841">
    <property type="entry name" value="Transglut_core"/>
    <property type="match status" value="1"/>
</dbReference>
<evidence type="ECO:0000313" key="5">
    <source>
        <dbReference type="EMBL" id="RWY48576.1"/>
    </source>
</evidence>
<keyword evidence="1" id="KW-0472">Membrane</keyword>
<accession>A0A3S3VHP9</accession>
<feature type="transmembrane region" description="Helical" evidence="1">
    <location>
        <begin position="747"/>
        <end position="776"/>
    </location>
</feature>
<keyword evidence="1" id="KW-0812">Transmembrane</keyword>
<reference evidence="5 6" key="1">
    <citation type="submission" date="2019-01" db="EMBL/GenBank/DDBJ databases">
        <title>Mucilaginibacter antarcticum sp. nov., isolated from antarctic soil.</title>
        <authorList>
            <person name="Yan Y.-Q."/>
            <person name="Du Z.-J."/>
        </authorList>
    </citation>
    <scope>NUCLEOTIDE SEQUENCE [LARGE SCALE GENOMIC DNA]</scope>
    <source>
        <strain evidence="5 6">F01003</strain>
    </source>
</reference>
<dbReference type="Gene3D" id="3.10.620.30">
    <property type="match status" value="1"/>
</dbReference>
<dbReference type="EMBL" id="SBIW01000009">
    <property type="protein sequence ID" value="RWY48576.1"/>
    <property type="molecule type" value="Genomic_DNA"/>
</dbReference>
<feature type="domain" description="Transglutaminase-like" evidence="3">
    <location>
        <begin position="299"/>
        <end position="374"/>
    </location>
</feature>
<feature type="signal peptide" evidence="2">
    <location>
        <begin position="1"/>
        <end position="30"/>
    </location>
</feature>
<dbReference type="Proteomes" id="UP000286701">
    <property type="component" value="Unassembled WGS sequence"/>
</dbReference>
<proteinExistence type="predicted"/>
<feature type="transmembrane region" description="Helical" evidence="1">
    <location>
        <begin position="665"/>
        <end position="686"/>
    </location>
</feature>
<dbReference type="InterPro" id="IPR019690">
    <property type="entry name" value="DUF2569"/>
</dbReference>
<comment type="caution">
    <text evidence="5">The sequence shown here is derived from an EMBL/GenBank/DDBJ whole genome shotgun (WGS) entry which is preliminary data.</text>
</comment>
<feature type="chain" id="PRO_5018668495" evidence="2">
    <location>
        <begin position="31"/>
        <end position="866"/>
    </location>
</feature>
<dbReference type="SUPFAM" id="SSF54001">
    <property type="entry name" value="Cysteine proteinases"/>
    <property type="match status" value="1"/>
</dbReference>
<feature type="transmembrane region" description="Helical" evidence="1">
    <location>
        <begin position="816"/>
        <end position="832"/>
    </location>
</feature>
<keyword evidence="6" id="KW-1185">Reference proteome</keyword>
<dbReference type="AlphaFoldDB" id="A0A3S3VHP9"/>
<evidence type="ECO:0000256" key="1">
    <source>
        <dbReference type="SAM" id="Phobius"/>
    </source>
</evidence>
<feature type="transmembrane region" description="Helical" evidence="1">
    <location>
        <begin position="788"/>
        <end position="810"/>
    </location>
</feature>
<name>A0A3S3VHP9_9SPHI</name>
<evidence type="ECO:0000259" key="4">
    <source>
        <dbReference type="Pfam" id="PF12969"/>
    </source>
</evidence>
<dbReference type="InterPro" id="IPR038765">
    <property type="entry name" value="Papain-like_cys_pep_sf"/>
</dbReference>
<keyword evidence="2" id="KW-0732">Signal</keyword>
<dbReference type="Gene3D" id="2.60.40.3140">
    <property type="match status" value="1"/>
</dbReference>